<evidence type="ECO:0000256" key="4">
    <source>
        <dbReference type="ARBA" id="ARBA00022840"/>
    </source>
</evidence>
<dbReference type="PANTHER" id="PTHR45772">
    <property type="entry name" value="CONSERVED COMPONENT OF ABC TRANSPORTER FOR NATURAL AMINO ACIDS-RELATED"/>
    <property type="match status" value="1"/>
</dbReference>
<sequence>MTPDLLEQGAKRVEARMAALASQTVNTESGGRSAGLGRLKLDDEVDVTHGRILYLEGVNVSFDGFKAINNLSLDIAPGELRCIIGPNGAGKTTMMDIITGKTRPDSGTVFFGSTIDLLRYKEPQIAQLGIGRKFQKPTVFEQLTVFENLELALKMDKRVPASVFFKLSSAQSDRLAEMLHTIHLADSVSRQAGNLSHGQKQWLEIGMLLMQDPKLLLLDEPVAGMTDEETERTAELFLSLKGKHSLMVVEHDMSFINTISDIVTVLCDGSVLAQGTLAQVQSDERVIEVYLGR</sequence>
<evidence type="ECO:0000259" key="5">
    <source>
        <dbReference type="PROSITE" id="PS50893"/>
    </source>
</evidence>
<dbReference type="InterPro" id="IPR017781">
    <property type="entry name" value="ABC_transptr_urea_ATP-bd_UrtD"/>
</dbReference>
<accession>A0A3E1RE56</accession>
<comment type="caution">
    <text evidence="6">The sequence shown here is derived from an EMBL/GenBank/DDBJ whole genome shotgun (WGS) entry which is preliminary data.</text>
</comment>
<evidence type="ECO:0000313" key="7">
    <source>
        <dbReference type="Proteomes" id="UP000260665"/>
    </source>
</evidence>
<dbReference type="Gene3D" id="3.40.50.300">
    <property type="entry name" value="P-loop containing nucleotide triphosphate hydrolases"/>
    <property type="match status" value="1"/>
</dbReference>
<gene>
    <name evidence="6" type="primary">urtD</name>
    <name evidence="6" type="ORF">DIC66_07260</name>
</gene>
<dbReference type="GO" id="GO:0005524">
    <property type="term" value="F:ATP binding"/>
    <property type="evidence" value="ECO:0007669"/>
    <property type="project" value="UniProtKB-KW"/>
</dbReference>
<feature type="domain" description="ABC transporter" evidence="5">
    <location>
        <begin position="53"/>
        <end position="293"/>
    </location>
</feature>
<keyword evidence="7" id="KW-1185">Reference proteome</keyword>
<dbReference type="InterPro" id="IPR051120">
    <property type="entry name" value="ABC_AA/LPS_Transport"/>
</dbReference>
<keyword evidence="4 6" id="KW-0067">ATP-binding</keyword>
<dbReference type="AlphaFoldDB" id="A0A3E1RE56"/>
<dbReference type="FunFam" id="3.40.50.300:FF:000421">
    <property type="entry name" value="Branched-chain amino acid ABC transporter ATP-binding protein"/>
    <property type="match status" value="1"/>
</dbReference>
<evidence type="ECO:0000256" key="2">
    <source>
        <dbReference type="ARBA" id="ARBA00022475"/>
    </source>
</evidence>
<keyword evidence="1" id="KW-0813">Transport</keyword>
<evidence type="ECO:0000256" key="1">
    <source>
        <dbReference type="ARBA" id="ARBA00022448"/>
    </source>
</evidence>
<dbReference type="RefSeq" id="WP_117175535.1">
    <property type="nucleotide sequence ID" value="NZ_QFZK01000003.1"/>
</dbReference>
<dbReference type="InterPro" id="IPR032823">
    <property type="entry name" value="BCA_ABC_TP_C"/>
</dbReference>
<dbReference type="InterPro" id="IPR003439">
    <property type="entry name" value="ABC_transporter-like_ATP-bd"/>
</dbReference>
<dbReference type="GO" id="GO:0005886">
    <property type="term" value="C:plasma membrane"/>
    <property type="evidence" value="ECO:0007669"/>
    <property type="project" value="TreeGrafter"/>
</dbReference>
<protein>
    <submittedName>
        <fullName evidence="6">Urea ABC transporter ATP-binding protein UrtD</fullName>
    </submittedName>
</protein>
<dbReference type="SUPFAM" id="SSF52540">
    <property type="entry name" value="P-loop containing nucleoside triphosphate hydrolases"/>
    <property type="match status" value="1"/>
</dbReference>
<keyword evidence="2" id="KW-0472">Membrane</keyword>
<keyword evidence="2" id="KW-1003">Cell membrane</keyword>
<dbReference type="InterPro" id="IPR003593">
    <property type="entry name" value="AAA+_ATPase"/>
</dbReference>
<dbReference type="OrthoDB" id="9781337at2"/>
<keyword evidence="3" id="KW-0547">Nucleotide-binding</keyword>
<organism evidence="6 7">
    <name type="scientific">Rhodoferax lacus</name>
    <dbReference type="NCBI Taxonomy" id="2184758"/>
    <lineage>
        <taxon>Bacteria</taxon>
        <taxon>Pseudomonadati</taxon>
        <taxon>Pseudomonadota</taxon>
        <taxon>Betaproteobacteria</taxon>
        <taxon>Burkholderiales</taxon>
        <taxon>Comamonadaceae</taxon>
        <taxon>Rhodoferax</taxon>
    </lineage>
</organism>
<evidence type="ECO:0000256" key="3">
    <source>
        <dbReference type="ARBA" id="ARBA00022741"/>
    </source>
</evidence>
<reference evidence="6 7" key="1">
    <citation type="submission" date="2018-05" db="EMBL/GenBank/DDBJ databases">
        <title>Rhodoferax soyangensis sp.nov., isolated from an oligotrophic freshwater lake.</title>
        <authorList>
            <person name="Park M."/>
        </authorList>
    </citation>
    <scope>NUCLEOTIDE SEQUENCE [LARGE SCALE GENOMIC DNA]</scope>
    <source>
        <strain evidence="6 7">IMCC26218</strain>
    </source>
</reference>
<dbReference type="PANTHER" id="PTHR45772:SF8">
    <property type="entry name" value="HIGH-AFFINITY BRANCHED-CHAIN AMINO ACID TRANSPORT ATP-BINDING PROTEIN"/>
    <property type="match status" value="1"/>
</dbReference>
<name>A0A3E1RE56_9BURK</name>
<dbReference type="Pfam" id="PF12399">
    <property type="entry name" value="BCA_ABC_TP_C"/>
    <property type="match status" value="1"/>
</dbReference>
<dbReference type="SMART" id="SM00382">
    <property type="entry name" value="AAA"/>
    <property type="match status" value="1"/>
</dbReference>
<dbReference type="NCBIfam" id="TIGR03411">
    <property type="entry name" value="urea_trans_UrtD"/>
    <property type="match status" value="1"/>
</dbReference>
<dbReference type="PROSITE" id="PS50893">
    <property type="entry name" value="ABC_TRANSPORTER_2"/>
    <property type="match status" value="1"/>
</dbReference>
<dbReference type="GO" id="GO:0016887">
    <property type="term" value="F:ATP hydrolysis activity"/>
    <property type="evidence" value="ECO:0007669"/>
    <property type="project" value="InterPro"/>
</dbReference>
<dbReference type="Proteomes" id="UP000260665">
    <property type="component" value="Unassembled WGS sequence"/>
</dbReference>
<evidence type="ECO:0000313" key="6">
    <source>
        <dbReference type="EMBL" id="RFO97649.1"/>
    </source>
</evidence>
<dbReference type="EMBL" id="QFZK01000003">
    <property type="protein sequence ID" value="RFO97649.1"/>
    <property type="molecule type" value="Genomic_DNA"/>
</dbReference>
<dbReference type="CDD" id="cd03219">
    <property type="entry name" value="ABC_Mj1267_LivG_branched"/>
    <property type="match status" value="1"/>
</dbReference>
<dbReference type="InterPro" id="IPR027417">
    <property type="entry name" value="P-loop_NTPase"/>
</dbReference>
<proteinExistence type="predicted"/>
<dbReference type="Pfam" id="PF00005">
    <property type="entry name" value="ABC_tran"/>
    <property type="match status" value="1"/>
</dbReference>